<dbReference type="Pfam" id="PF11973">
    <property type="entry name" value="NQRA_SLBB"/>
    <property type="match status" value="1"/>
</dbReference>
<feature type="domain" description="NqrA N-terminal barrel-sandwich hybrid" evidence="9">
    <location>
        <begin position="2"/>
        <end position="94"/>
    </location>
</feature>
<evidence type="ECO:0000256" key="1">
    <source>
        <dbReference type="ARBA" id="ARBA00022448"/>
    </source>
</evidence>
<dbReference type="AlphaFoldDB" id="A0A5C6BJL8"/>
<keyword evidence="6 8" id="KW-0830">Ubiquinone</keyword>
<evidence type="ECO:0000313" key="13">
    <source>
        <dbReference type="Proteomes" id="UP000320735"/>
    </source>
</evidence>
<evidence type="ECO:0000256" key="2">
    <source>
        <dbReference type="ARBA" id="ARBA00022967"/>
    </source>
</evidence>
<keyword evidence="2 8" id="KW-1278">Translocase</keyword>
<dbReference type="EMBL" id="SJPP01000001">
    <property type="protein sequence ID" value="TWU12353.1"/>
    <property type="molecule type" value="Genomic_DNA"/>
</dbReference>
<evidence type="ECO:0000313" key="12">
    <source>
        <dbReference type="EMBL" id="TWU12353.1"/>
    </source>
</evidence>
<dbReference type="InterPro" id="IPR022615">
    <property type="entry name" value="NqrA_C_domain"/>
</dbReference>
<evidence type="ECO:0000256" key="7">
    <source>
        <dbReference type="ARBA" id="ARBA00023201"/>
    </source>
</evidence>
<dbReference type="InterPro" id="IPR056147">
    <property type="entry name" value="NQRA_N"/>
</dbReference>
<evidence type="ECO:0000256" key="5">
    <source>
        <dbReference type="ARBA" id="ARBA00023065"/>
    </source>
</evidence>
<gene>
    <name evidence="8 12" type="primary">nqrA</name>
    <name evidence="12" type="ORF">CA54_11770</name>
</gene>
<dbReference type="GO" id="GO:0016655">
    <property type="term" value="F:oxidoreductase activity, acting on NAD(P)H, quinone or similar compound as acceptor"/>
    <property type="evidence" value="ECO:0007669"/>
    <property type="project" value="UniProtKB-UniRule"/>
</dbReference>
<evidence type="ECO:0000256" key="3">
    <source>
        <dbReference type="ARBA" id="ARBA00023027"/>
    </source>
</evidence>
<proteinExistence type="inferred from homology"/>
<dbReference type="HAMAP" id="MF_00425">
    <property type="entry name" value="NqrA"/>
    <property type="match status" value="1"/>
</dbReference>
<dbReference type="Proteomes" id="UP000320735">
    <property type="component" value="Unassembled WGS sequence"/>
</dbReference>
<sequence length="447" mass="48419">MIRIKKGLNLPISGDPVQEVQSGPVVRSVALIGDDYVGMKPTMHVEEGDSVKVGQVLFSDKKTEGVQYTSPGCGKVVALNRGEKRVFQSLVIELSGDDHVEFASYSDGDIAGLSREKVIENLLASGLWTALRTRPYSKVPSPQSVPHAIFVNAMDTNPLAADPVVALQGQEGDFRHGLALVEKLTDGKVFLSKSPGSAIPTDGVSGVEVTEFRGPHPAGLVGTHIHMLDPVNPQKTVWHLGYQDVAAIGKLFVTGRLPLERVISLAGPAVKQPRLLRTRLGANLTDLTAGELVDGENRVISGSVLNGRAAQEPFDYLGRFHLQVSALPEGNQREFLGWQKPGFDKFSIKNVFASAMDRSKKFAFSTSTEGSKRAMIPIGMYEEVLPLDTEPTFLLRALIVGDTDQAQALGCLELDEEDVALCTFVCPGKYDYGPILRENLTQIEKFG</sequence>
<name>A0A5C6BJL8_9PLAN</name>
<comment type="caution">
    <text evidence="12">The sequence shown here is derived from an EMBL/GenBank/DDBJ whole genome shotgun (WGS) entry which is preliminary data.</text>
</comment>
<keyword evidence="1 8" id="KW-0813">Transport</keyword>
<comment type="catalytic activity">
    <reaction evidence="8">
        <text>a ubiquinone + n Na(+)(in) + NADH + H(+) = a ubiquinol + n Na(+)(out) + NAD(+)</text>
        <dbReference type="Rhea" id="RHEA:47748"/>
        <dbReference type="Rhea" id="RHEA-COMP:9565"/>
        <dbReference type="Rhea" id="RHEA-COMP:9566"/>
        <dbReference type="ChEBI" id="CHEBI:15378"/>
        <dbReference type="ChEBI" id="CHEBI:16389"/>
        <dbReference type="ChEBI" id="CHEBI:17976"/>
        <dbReference type="ChEBI" id="CHEBI:29101"/>
        <dbReference type="ChEBI" id="CHEBI:57540"/>
        <dbReference type="ChEBI" id="CHEBI:57945"/>
        <dbReference type="EC" id="7.2.1.1"/>
    </reaction>
</comment>
<evidence type="ECO:0000259" key="9">
    <source>
        <dbReference type="Pfam" id="PF05896"/>
    </source>
</evidence>
<keyword evidence="3 8" id="KW-0520">NAD</keyword>
<evidence type="ECO:0000259" key="10">
    <source>
        <dbReference type="Pfam" id="PF11973"/>
    </source>
</evidence>
<comment type="subunit">
    <text evidence="8">Composed of six subunits; NqrA, NqrB, NqrC, NqrD, NqrE and NqrF.</text>
</comment>
<organism evidence="12 13">
    <name type="scientific">Symmachiella macrocystis</name>
    <dbReference type="NCBI Taxonomy" id="2527985"/>
    <lineage>
        <taxon>Bacteria</taxon>
        <taxon>Pseudomonadati</taxon>
        <taxon>Planctomycetota</taxon>
        <taxon>Planctomycetia</taxon>
        <taxon>Planctomycetales</taxon>
        <taxon>Planctomycetaceae</taxon>
        <taxon>Symmachiella</taxon>
    </lineage>
</organism>
<keyword evidence="12" id="KW-0560">Oxidoreductase</keyword>
<keyword evidence="13" id="KW-1185">Reference proteome</keyword>
<keyword evidence="5 8" id="KW-0406">Ion transport</keyword>
<evidence type="ECO:0000256" key="6">
    <source>
        <dbReference type="ARBA" id="ARBA00023075"/>
    </source>
</evidence>
<dbReference type="Pfam" id="PF24836">
    <property type="entry name" value="NQRA_2nd"/>
    <property type="match status" value="1"/>
</dbReference>
<accession>A0A5C6BJL8</accession>
<feature type="domain" description="NqrA second alpha/beta" evidence="11">
    <location>
        <begin position="113"/>
        <end position="257"/>
    </location>
</feature>
<dbReference type="PANTHER" id="PTHR37839:SF1">
    <property type="entry name" value="NA(+)-TRANSLOCATING NADH-QUINONE REDUCTASE SUBUNIT A"/>
    <property type="match status" value="1"/>
</dbReference>
<evidence type="ECO:0000256" key="8">
    <source>
        <dbReference type="HAMAP-Rule" id="MF_00425"/>
    </source>
</evidence>
<comment type="similarity">
    <text evidence="8">Belongs to the NqrA family.</text>
</comment>
<comment type="function">
    <text evidence="8">NQR complex catalyzes the reduction of ubiquinone-1 to ubiquinol by two successive reactions, coupled with the transport of Na(+) ions from the cytoplasm to the periplasm. NqrA to NqrE are probably involved in the second step, the conversion of ubisemiquinone to ubiquinol.</text>
</comment>
<dbReference type="OrthoDB" id="9774536at2"/>
<dbReference type="PANTHER" id="PTHR37839">
    <property type="entry name" value="NA(+)-TRANSLOCATING NADH-QUINONE REDUCTASE SUBUNIT A"/>
    <property type="match status" value="1"/>
</dbReference>
<keyword evidence="4 8" id="KW-0915">Sodium</keyword>
<dbReference type="NCBIfam" id="NF003759">
    <property type="entry name" value="PRK05352.1-2"/>
    <property type="match status" value="1"/>
</dbReference>
<dbReference type="NCBIfam" id="TIGR01936">
    <property type="entry name" value="nqrA"/>
    <property type="match status" value="1"/>
</dbReference>
<keyword evidence="7 8" id="KW-0739">Sodium transport</keyword>
<evidence type="ECO:0000259" key="11">
    <source>
        <dbReference type="Pfam" id="PF24836"/>
    </source>
</evidence>
<dbReference type="InterPro" id="IPR008703">
    <property type="entry name" value="NqrA"/>
</dbReference>
<feature type="domain" description="Na(+)-translocating NADH-quinone reductase subunit A C-terminal" evidence="10">
    <location>
        <begin position="262"/>
        <end position="311"/>
    </location>
</feature>
<dbReference type="RefSeq" id="WP_146369836.1">
    <property type="nucleotide sequence ID" value="NZ_SJPP01000001.1"/>
</dbReference>
<dbReference type="EC" id="7.2.1.1" evidence="8"/>
<dbReference type="Pfam" id="PF05896">
    <property type="entry name" value="NQRA_N"/>
    <property type="match status" value="1"/>
</dbReference>
<protein>
    <recommendedName>
        <fullName evidence="8">Na(+)-translocating NADH-quinone reductase subunit A</fullName>
        <shortName evidence="8">Na(+)-NQR subunit A</shortName>
        <shortName evidence="8">Na(+)-translocating NQR subunit A</shortName>
        <ecNumber evidence="8">7.2.1.1</ecNumber>
    </recommendedName>
    <alternativeName>
        <fullName evidence="8">NQR complex subunit A</fullName>
    </alternativeName>
    <alternativeName>
        <fullName evidence="8">NQR-1 subunit A</fullName>
    </alternativeName>
</protein>
<evidence type="ECO:0000256" key="4">
    <source>
        <dbReference type="ARBA" id="ARBA00023053"/>
    </source>
</evidence>
<dbReference type="InterPro" id="IPR056148">
    <property type="entry name" value="NQRA_2nd"/>
</dbReference>
<reference evidence="12 13" key="1">
    <citation type="submission" date="2019-02" db="EMBL/GenBank/DDBJ databases">
        <title>Deep-cultivation of Planctomycetes and their phenomic and genomic characterization uncovers novel biology.</title>
        <authorList>
            <person name="Wiegand S."/>
            <person name="Jogler M."/>
            <person name="Boedeker C."/>
            <person name="Pinto D."/>
            <person name="Vollmers J."/>
            <person name="Rivas-Marin E."/>
            <person name="Kohn T."/>
            <person name="Peeters S.H."/>
            <person name="Heuer A."/>
            <person name="Rast P."/>
            <person name="Oberbeckmann S."/>
            <person name="Bunk B."/>
            <person name="Jeske O."/>
            <person name="Meyerdierks A."/>
            <person name="Storesund J.E."/>
            <person name="Kallscheuer N."/>
            <person name="Luecker S."/>
            <person name="Lage O.M."/>
            <person name="Pohl T."/>
            <person name="Merkel B.J."/>
            <person name="Hornburger P."/>
            <person name="Mueller R.-W."/>
            <person name="Bruemmer F."/>
            <person name="Labrenz M."/>
            <person name="Spormann A.M."/>
            <person name="Op Den Camp H."/>
            <person name="Overmann J."/>
            <person name="Amann R."/>
            <person name="Jetten M.S.M."/>
            <person name="Mascher T."/>
            <person name="Medema M.H."/>
            <person name="Devos D.P."/>
            <person name="Kaster A.-K."/>
            <person name="Ovreas L."/>
            <person name="Rohde M."/>
            <person name="Galperin M.Y."/>
            <person name="Jogler C."/>
        </authorList>
    </citation>
    <scope>NUCLEOTIDE SEQUENCE [LARGE SCALE GENOMIC DNA]</scope>
    <source>
        <strain evidence="12 13">CA54</strain>
    </source>
</reference>
<dbReference type="GO" id="GO:0006814">
    <property type="term" value="P:sodium ion transport"/>
    <property type="evidence" value="ECO:0007669"/>
    <property type="project" value="UniProtKB-UniRule"/>
</dbReference>